<name>A0A383CVU1_9ZZZZ</name>
<dbReference type="EMBL" id="UINC01211733">
    <property type="protein sequence ID" value="SVE35758.1"/>
    <property type="molecule type" value="Genomic_DNA"/>
</dbReference>
<feature type="non-terminal residue" evidence="2">
    <location>
        <position position="159"/>
    </location>
</feature>
<proteinExistence type="predicted"/>
<evidence type="ECO:0000313" key="2">
    <source>
        <dbReference type="EMBL" id="SVE35758.1"/>
    </source>
</evidence>
<dbReference type="Pfam" id="PF00499">
    <property type="entry name" value="Oxidored_q3"/>
    <property type="match status" value="1"/>
</dbReference>
<keyword evidence="1" id="KW-0472">Membrane</keyword>
<protein>
    <recommendedName>
        <fullName evidence="3">NADH-quinone oxidoreductase subunit J</fullName>
    </recommendedName>
</protein>
<feature type="transmembrane region" description="Helical" evidence="1">
    <location>
        <begin position="31"/>
        <end position="52"/>
    </location>
</feature>
<evidence type="ECO:0008006" key="3">
    <source>
        <dbReference type="Google" id="ProtNLM"/>
    </source>
</evidence>
<feature type="transmembrane region" description="Helical" evidence="1">
    <location>
        <begin position="6"/>
        <end position="24"/>
    </location>
</feature>
<keyword evidence="1" id="KW-0812">Transmembrane</keyword>
<keyword evidence="1" id="KW-1133">Transmembrane helix</keyword>
<evidence type="ECO:0000256" key="1">
    <source>
        <dbReference type="SAM" id="Phobius"/>
    </source>
</evidence>
<accession>A0A383CVU1</accession>
<feature type="transmembrane region" description="Helical" evidence="1">
    <location>
        <begin position="90"/>
        <end position="112"/>
    </location>
</feature>
<dbReference type="InterPro" id="IPR042106">
    <property type="entry name" value="Nuo/plastoQ_OxRdtase_6_NuoJ"/>
</dbReference>
<dbReference type="AlphaFoldDB" id="A0A383CVU1"/>
<dbReference type="PANTHER" id="PTHR33269">
    <property type="entry name" value="NADH-UBIQUINONE OXIDOREDUCTASE CHAIN 6"/>
    <property type="match status" value="1"/>
</dbReference>
<reference evidence="2" key="1">
    <citation type="submission" date="2018-05" db="EMBL/GenBank/DDBJ databases">
        <authorList>
            <person name="Lanie J.A."/>
            <person name="Ng W.-L."/>
            <person name="Kazmierczak K.M."/>
            <person name="Andrzejewski T.M."/>
            <person name="Davidsen T.M."/>
            <person name="Wayne K.J."/>
            <person name="Tettelin H."/>
            <person name="Glass J.I."/>
            <person name="Rusch D."/>
            <person name="Podicherti R."/>
            <person name="Tsui H.-C.T."/>
            <person name="Winkler M.E."/>
        </authorList>
    </citation>
    <scope>NUCLEOTIDE SEQUENCE</scope>
</reference>
<dbReference type="Gene3D" id="1.20.120.1200">
    <property type="entry name" value="NADH-ubiquinone/plastoquinone oxidoreductase chain 6, subunit NuoJ"/>
    <property type="match status" value="1"/>
</dbReference>
<dbReference type="InterPro" id="IPR001457">
    <property type="entry name" value="NADH_UbQ/plastoQ_OxRdtase_su6"/>
</dbReference>
<sequence length="159" mass="17245">MLEATVFYTLAVLILGLGILVISARSAVHSVLFLVVNFLLVAVLYVTLGAQFVAVIQVLVYAGGIVVLYLFVVMLVSLKRAPEQHRDTRRLGVLGTLLAGAVLLELVGIAVYTSTRDTSPVVAQVASNLPSDLRDPMLNTEQLGWILYTEYLIPFELAS</sequence>
<organism evidence="2">
    <name type="scientific">marine metagenome</name>
    <dbReference type="NCBI Taxonomy" id="408172"/>
    <lineage>
        <taxon>unclassified sequences</taxon>
        <taxon>metagenomes</taxon>
        <taxon>ecological metagenomes</taxon>
    </lineage>
</organism>
<feature type="transmembrane region" description="Helical" evidence="1">
    <location>
        <begin position="58"/>
        <end position="78"/>
    </location>
</feature>
<dbReference type="GO" id="GO:0008137">
    <property type="term" value="F:NADH dehydrogenase (ubiquinone) activity"/>
    <property type="evidence" value="ECO:0007669"/>
    <property type="project" value="InterPro"/>
</dbReference>
<dbReference type="PANTHER" id="PTHR33269:SF17">
    <property type="entry name" value="NADH-UBIQUINONE OXIDOREDUCTASE CHAIN 6"/>
    <property type="match status" value="1"/>
</dbReference>
<gene>
    <name evidence="2" type="ORF">METZ01_LOCUS488612</name>
</gene>